<accession>A0AAU8LTF3</accession>
<evidence type="ECO:0000256" key="1">
    <source>
        <dbReference type="ARBA" id="ARBA00022729"/>
    </source>
</evidence>
<dbReference type="EMBL" id="CP159373">
    <property type="protein sequence ID" value="XCN72435.1"/>
    <property type="molecule type" value="Genomic_DNA"/>
</dbReference>
<dbReference type="InterPro" id="IPR037873">
    <property type="entry name" value="BamE-like"/>
</dbReference>
<evidence type="ECO:0008006" key="4">
    <source>
        <dbReference type="Google" id="ProtNLM"/>
    </source>
</evidence>
<gene>
    <name evidence="3" type="ORF">Q3M24_19400</name>
</gene>
<sequence length="112" mass="12370">MSGIIKLFSALLFVCLIVSTTYSSSVASTTNENTHKPTPQRVTFADFKDIHKGMSYNELIQVVGQPTRYSGVGTAHVAYDFSDGRTVWIAFQEKKTVSAFIAVKGKKTEILF</sequence>
<dbReference type="AlphaFoldDB" id="A0AAU8LTF3"/>
<feature type="chain" id="PRO_5044009257" description="SmpA / OmlA family protein" evidence="2">
    <location>
        <begin position="28"/>
        <end position="112"/>
    </location>
</feature>
<organism evidence="3">
    <name type="scientific">Candidatus Electrothrix aestuarii</name>
    <dbReference type="NCBI Taxonomy" id="3062594"/>
    <lineage>
        <taxon>Bacteria</taxon>
        <taxon>Pseudomonadati</taxon>
        <taxon>Thermodesulfobacteriota</taxon>
        <taxon>Desulfobulbia</taxon>
        <taxon>Desulfobulbales</taxon>
        <taxon>Desulfobulbaceae</taxon>
        <taxon>Candidatus Electrothrix</taxon>
    </lineage>
</organism>
<proteinExistence type="predicted"/>
<protein>
    <recommendedName>
        <fullName evidence="4">SmpA / OmlA family protein</fullName>
    </recommendedName>
</protein>
<name>A0AAU8LTF3_9BACT</name>
<reference evidence="3" key="1">
    <citation type="journal article" date="2024" name="Syst. Appl. Microbiol.">
        <title>First single-strain enrichments of Electrothrix cable bacteria, description of E. aestuarii sp. nov. and E. rattekaaiensis sp. nov., and proposal of a cable bacteria taxonomy following the rules of the SeqCode.</title>
        <authorList>
            <person name="Plum-Jensen L.E."/>
            <person name="Schramm A."/>
            <person name="Marshall I.P.G."/>
        </authorList>
    </citation>
    <scope>NUCLEOTIDE SEQUENCE</scope>
    <source>
        <strain evidence="3">Rat1</strain>
    </source>
</reference>
<dbReference type="KEGG" id="eaj:Q3M24_19400"/>
<dbReference type="Gene3D" id="3.30.1450.10">
    <property type="match status" value="1"/>
</dbReference>
<reference evidence="3" key="2">
    <citation type="submission" date="2024-06" db="EMBL/GenBank/DDBJ databases">
        <authorList>
            <person name="Plum-Jensen L.E."/>
            <person name="Schramm A."/>
            <person name="Marshall I.P.G."/>
        </authorList>
    </citation>
    <scope>NUCLEOTIDE SEQUENCE</scope>
    <source>
        <strain evidence="3">Rat1</strain>
    </source>
</reference>
<keyword evidence="1 2" id="KW-0732">Signal</keyword>
<feature type="signal peptide" evidence="2">
    <location>
        <begin position="1"/>
        <end position="27"/>
    </location>
</feature>
<evidence type="ECO:0000313" key="3">
    <source>
        <dbReference type="EMBL" id="XCN72435.1"/>
    </source>
</evidence>
<evidence type="ECO:0000256" key="2">
    <source>
        <dbReference type="SAM" id="SignalP"/>
    </source>
</evidence>